<feature type="region of interest" description="Disordered" evidence="1">
    <location>
        <begin position="1"/>
        <end position="25"/>
    </location>
</feature>
<proteinExistence type="predicted"/>
<evidence type="ECO:0000313" key="2">
    <source>
        <dbReference type="EMBL" id="ABH02994.1"/>
    </source>
</evidence>
<accession>Q0PHZ7</accession>
<evidence type="ECO:0000256" key="1">
    <source>
        <dbReference type="SAM" id="MobiDB-lite"/>
    </source>
</evidence>
<dbReference type="AlphaFoldDB" id="Q0PHZ7"/>
<dbReference type="EMBL" id="DQ832182">
    <property type="protein sequence ID" value="ABH02994.1"/>
    <property type="molecule type" value="Genomic_DNA"/>
</dbReference>
<reference evidence="2" key="1">
    <citation type="submission" date="2006-06" db="EMBL/GenBank/DDBJ databases">
        <title>LGLA, the large glycolipid of Spirochaeta aurantia.</title>
        <authorList>
            <person name="Paul C.J."/>
            <person name="Vinogradov E."/>
            <person name="Tapping R.I."/>
            <person name="Perry M.B."/>
            <person name="Moyles D."/>
            <person name="Kropinski A.M."/>
        </authorList>
    </citation>
    <scope>NUCLEOTIDE SEQUENCE</scope>
</reference>
<sequence length="65" mass="7425">MAMRWVPDPGHTRTGDLDNQDALPRESTGFCQCTQRVRTLDSAWRSRRTIRGNHSESGDHYHSGL</sequence>
<organism evidence="2">
    <name type="scientific">Spirochaeta aurantia</name>
    <dbReference type="NCBI Taxonomy" id="147"/>
    <lineage>
        <taxon>Bacteria</taxon>
        <taxon>Pseudomonadati</taxon>
        <taxon>Spirochaetota</taxon>
        <taxon>Spirochaetia</taxon>
        <taxon>Spirochaetales</taxon>
        <taxon>Spirochaetaceae</taxon>
        <taxon>Spirochaeta</taxon>
    </lineage>
</organism>
<name>Q0PHZ7_SPIAU</name>
<protein>
    <submittedName>
        <fullName evidence="2">SpaK</fullName>
    </submittedName>
</protein>